<sequence length="546" mass="54944">MKPAQLVAFLGAAALGVQPLAARHVQRALADTHSTVVTITSTHLVSEICTDIARCPPYTTEAETSTIYTTETTTICLLSSTPPGYGLPITPTTTLSVPVPIYPTGSDISFSFIPGTSLSEHSSISVSLQTSGLPTKIASSSIYAMPPTVSPQPSSPKSSVVTATSSTSRGYNVSTMTLSGIVSVPGTVTATSTLIATEPSAPVTIPPVSNTNSVGTSYPISASGSSTISASTGYAIPPVISATPSYVSSGLVPSGSSTSQSNSYPGSIIPSSSTGTFNTVSGSVPVYSSTTASVSSYVAFYPSMPSSSGTHSVSTSYPASSPGASFASSSSSEYAVPPVIVVAPTSSAVSLSMWWSSGGYTPSSNYPAMSSQSISPPSSGYAVPFSSSIPPPAAYPSSSTPPPPAYPSSSLTTVPGTYPAVTTGTSGYLSSSLPASFNSTVLDSTILLTSYQTQTSTPYITISSSSGSPGNYTETASFEVPTYIRSSSSAGHTGSGYHTPSISANVSVVAPTPSLIEVPINTGPRMGARGCSLAAISVLVALVYLA</sequence>
<dbReference type="VEuPathDB" id="FungiDB:yc1106_00544"/>
<evidence type="ECO:0000313" key="3">
    <source>
        <dbReference type="Proteomes" id="UP001056012"/>
    </source>
</evidence>
<proteinExistence type="predicted"/>
<organism evidence="2 3">
    <name type="scientific">Curvularia clavata</name>
    <dbReference type="NCBI Taxonomy" id="95742"/>
    <lineage>
        <taxon>Eukaryota</taxon>
        <taxon>Fungi</taxon>
        <taxon>Dikarya</taxon>
        <taxon>Ascomycota</taxon>
        <taxon>Pezizomycotina</taxon>
        <taxon>Dothideomycetes</taxon>
        <taxon>Pleosporomycetidae</taxon>
        <taxon>Pleosporales</taxon>
        <taxon>Pleosporineae</taxon>
        <taxon>Pleosporaceae</taxon>
        <taxon>Curvularia</taxon>
    </lineage>
</organism>
<keyword evidence="3" id="KW-1185">Reference proteome</keyword>
<dbReference type="EMBL" id="CP089274">
    <property type="protein sequence ID" value="USP73270.1"/>
    <property type="molecule type" value="Genomic_DNA"/>
</dbReference>
<protein>
    <submittedName>
        <fullName evidence="2">Uncharacterized protein</fullName>
    </submittedName>
</protein>
<reference evidence="2" key="1">
    <citation type="submission" date="2021-12" db="EMBL/GenBank/DDBJ databases">
        <title>Curvularia clavata genome.</title>
        <authorList>
            <person name="Cao Y."/>
        </authorList>
    </citation>
    <scope>NUCLEOTIDE SEQUENCE</scope>
    <source>
        <strain evidence="2">Yc1106</strain>
    </source>
</reference>
<evidence type="ECO:0000313" key="2">
    <source>
        <dbReference type="EMBL" id="USP73270.1"/>
    </source>
</evidence>
<keyword evidence="1" id="KW-0732">Signal</keyword>
<dbReference type="OrthoDB" id="3695031at2759"/>
<dbReference type="Proteomes" id="UP001056012">
    <property type="component" value="Chromosome 1"/>
</dbReference>
<accession>A0A9Q9DNM2</accession>
<dbReference type="AlphaFoldDB" id="A0A9Q9DNM2"/>
<feature type="signal peptide" evidence="1">
    <location>
        <begin position="1"/>
        <end position="22"/>
    </location>
</feature>
<evidence type="ECO:0000256" key="1">
    <source>
        <dbReference type="SAM" id="SignalP"/>
    </source>
</evidence>
<gene>
    <name evidence="2" type="ORF">yc1106_00544</name>
</gene>
<name>A0A9Q9DNM2_CURCL</name>
<feature type="chain" id="PRO_5040313035" evidence="1">
    <location>
        <begin position="23"/>
        <end position="546"/>
    </location>
</feature>